<evidence type="ECO:0000259" key="6">
    <source>
        <dbReference type="PROSITE" id="PS50056"/>
    </source>
</evidence>
<dbReference type="InterPro" id="IPR000387">
    <property type="entry name" value="Tyr_Pase_dom"/>
</dbReference>
<name>F2TVS3_SALR5</name>
<dbReference type="SMART" id="SM00195">
    <property type="entry name" value="DSPc"/>
    <property type="match status" value="1"/>
</dbReference>
<dbReference type="AlphaFoldDB" id="F2TVS3"/>
<dbReference type="GO" id="GO:0005737">
    <property type="term" value="C:cytoplasm"/>
    <property type="evidence" value="ECO:0007669"/>
    <property type="project" value="TreeGrafter"/>
</dbReference>
<dbReference type="EC" id="3.1.3.48" evidence="2"/>
<dbReference type="PROSITE" id="PS50054">
    <property type="entry name" value="TYR_PHOSPHATASE_DUAL"/>
    <property type="match status" value="1"/>
</dbReference>
<dbReference type="PANTHER" id="PTHR10159:SF519">
    <property type="entry name" value="DUAL SPECIFICITY PROTEIN PHOSPHATASE MPK3"/>
    <property type="match status" value="1"/>
</dbReference>
<dbReference type="KEGG" id="sre:PTSG_00191"/>
<dbReference type="RefSeq" id="XP_004998741.1">
    <property type="nucleotide sequence ID" value="XM_004998684.1"/>
</dbReference>
<keyword evidence="4" id="KW-0904">Protein phosphatase</keyword>
<dbReference type="InParanoid" id="F2TVS3"/>
<dbReference type="InterPro" id="IPR000340">
    <property type="entry name" value="Dual-sp_phosphatase_cat-dom"/>
</dbReference>
<dbReference type="EMBL" id="GL832955">
    <property type="protein sequence ID" value="EGD72169.1"/>
    <property type="molecule type" value="Genomic_DNA"/>
</dbReference>
<dbReference type="eggNOG" id="KOG1716">
    <property type="taxonomic scope" value="Eukaryota"/>
</dbReference>
<keyword evidence="3" id="KW-0378">Hydrolase</keyword>
<dbReference type="OMA" id="EHEKHER"/>
<protein>
    <recommendedName>
        <fullName evidence="2">protein-tyrosine-phosphatase</fullName>
        <ecNumber evidence="2">3.1.3.48</ecNumber>
    </recommendedName>
</protein>
<keyword evidence="8" id="KW-1185">Reference proteome</keyword>
<sequence>MGNLISASGAASWVYGLQDVDRAIDQTLKEHEKHERAKLDASLRVAKREHVEGAKPGHEPVPVLSWLYLGDRYTIRDQEALRNARIAYVLQVSNVETPEEVKAELKAADIRQYLRLPAEDVETDNIIMEFDKACDFIDLGKKAWDSGDEYHRVLVYCDEGVSRSPTMVLAYLLHQGWTLKGAVHYLKRLRPAIAPNKGFFEQLLEREHDLFGRNTLSASDYNKLFLE</sequence>
<evidence type="ECO:0000313" key="7">
    <source>
        <dbReference type="EMBL" id="EGD72169.1"/>
    </source>
</evidence>
<dbReference type="InterPro" id="IPR020422">
    <property type="entry name" value="TYR_PHOSPHATASE_DUAL_dom"/>
</dbReference>
<organism evidence="8">
    <name type="scientific">Salpingoeca rosetta (strain ATCC 50818 / BSB-021)</name>
    <dbReference type="NCBI Taxonomy" id="946362"/>
    <lineage>
        <taxon>Eukaryota</taxon>
        <taxon>Choanoflagellata</taxon>
        <taxon>Craspedida</taxon>
        <taxon>Salpingoecidae</taxon>
        <taxon>Salpingoeca</taxon>
    </lineage>
</organism>
<evidence type="ECO:0000256" key="2">
    <source>
        <dbReference type="ARBA" id="ARBA00013064"/>
    </source>
</evidence>
<dbReference type="PROSITE" id="PS50056">
    <property type="entry name" value="TYR_PHOSPHATASE_2"/>
    <property type="match status" value="1"/>
</dbReference>
<feature type="domain" description="Tyrosine specific protein phosphatases" evidence="6">
    <location>
        <begin position="134"/>
        <end position="201"/>
    </location>
</feature>
<dbReference type="GeneID" id="16067562"/>
<evidence type="ECO:0000259" key="5">
    <source>
        <dbReference type="PROSITE" id="PS50054"/>
    </source>
</evidence>
<dbReference type="GO" id="GO:0004725">
    <property type="term" value="F:protein tyrosine phosphatase activity"/>
    <property type="evidence" value="ECO:0007669"/>
    <property type="project" value="UniProtKB-EC"/>
</dbReference>
<gene>
    <name evidence="7" type="ORF">PTSG_00191</name>
</gene>
<dbReference type="PANTHER" id="PTHR10159">
    <property type="entry name" value="DUAL SPECIFICITY PROTEIN PHOSPHATASE"/>
    <property type="match status" value="1"/>
</dbReference>
<dbReference type="CDD" id="cd14498">
    <property type="entry name" value="DSP"/>
    <property type="match status" value="1"/>
</dbReference>
<dbReference type="InterPro" id="IPR029021">
    <property type="entry name" value="Prot-tyrosine_phosphatase-like"/>
</dbReference>
<dbReference type="Gene3D" id="3.90.190.10">
    <property type="entry name" value="Protein tyrosine phosphatase superfamily"/>
    <property type="match status" value="1"/>
</dbReference>
<comment type="similarity">
    <text evidence="1">Belongs to the protein-tyrosine phosphatase family. Non-receptor class dual specificity subfamily.</text>
</comment>
<dbReference type="OrthoDB" id="285418at2759"/>
<proteinExistence type="inferred from homology"/>
<dbReference type="Proteomes" id="UP000007799">
    <property type="component" value="Unassembled WGS sequence"/>
</dbReference>
<accession>F2TVS3</accession>
<evidence type="ECO:0000256" key="3">
    <source>
        <dbReference type="ARBA" id="ARBA00022801"/>
    </source>
</evidence>
<evidence type="ECO:0000256" key="4">
    <source>
        <dbReference type="ARBA" id="ARBA00022912"/>
    </source>
</evidence>
<dbReference type="GO" id="GO:0043409">
    <property type="term" value="P:negative regulation of MAPK cascade"/>
    <property type="evidence" value="ECO:0007669"/>
    <property type="project" value="TreeGrafter"/>
</dbReference>
<dbReference type="STRING" id="946362.F2TVS3"/>
<feature type="domain" description="Tyrosine-protein phosphatase" evidence="5">
    <location>
        <begin position="59"/>
        <end position="212"/>
    </location>
</feature>
<dbReference type="SUPFAM" id="SSF52799">
    <property type="entry name" value="(Phosphotyrosine protein) phosphatases II"/>
    <property type="match status" value="1"/>
</dbReference>
<dbReference type="Pfam" id="PF00782">
    <property type="entry name" value="DSPc"/>
    <property type="match status" value="1"/>
</dbReference>
<evidence type="ECO:0000256" key="1">
    <source>
        <dbReference type="ARBA" id="ARBA00008601"/>
    </source>
</evidence>
<evidence type="ECO:0000313" key="8">
    <source>
        <dbReference type="Proteomes" id="UP000007799"/>
    </source>
</evidence>
<reference evidence="7" key="1">
    <citation type="submission" date="2009-08" db="EMBL/GenBank/DDBJ databases">
        <title>Annotation of Salpingoeca rosetta.</title>
        <authorList>
            <consortium name="The Broad Institute Genome Sequencing Platform"/>
            <person name="Russ C."/>
            <person name="Cuomo C."/>
            <person name="Burger G."/>
            <person name="Gray M.W."/>
            <person name="Holland P.W.H."/>
            <person name="King N."/>
            <person name="Lang F.B.F."/>
            <person name="Roger A.J."/>
            <person name="Ruiz-Trillo I."/>
            <person name="Young S.K."/>
            <person name="Zeng Q."/>
            <person name="Gargeya S."/>
            <person name="Alvarado L."/>
            <person name="Berlin A."/>
            <person name="Chapman S.B."/>
            <person name="Chen Z."/>
            <person name="Freedman E."/>
            <person name="Gellesch M."/>
            <person name="Goldberg J."/>
            <person name="Griggs A."/>
            <person name="Gujja S."/>
            <person name="Heilman E."/>
            <person name="Heiman D."/>
            <person name="Howarth C."/>
            <person name="Mehta T."/>
            <person name="Neiman D."/>
            <person name="Pearson M."/>
            <person name="Roberts A."/>
            <person name="Saif S."/>
            <person name="Shea T."/>
            <person name="Shenoy N."/>
            <person name="Sisk P."/>
            <person name="Stolte C."/>
            <person name="Sykes S."/>
            <person name="White J."/>
            <person name="Yandava C."/>
            <person name="Haas B."/>
            <person name="Nusbaum C."/>
            <person name="Birren B."/>
        </authorList>
    </citation>
    <scope>NUCLEOTIDE SEQUENCE [LARGE SCALE GENOMIC DNA]</scope>
    <source>
        <strain evidence="7">ATCC 50818</strain>
    </source>
</reference>